<evidence type="ECO:0000256" key="2">
    <source>
        <dbReference type="PROSITE-ProRule" id="PRU01248"/>
    </source>
</evidence>
<dbReference type="EMBL" id="JARMQG010000066">
    <property type="protein sequence ID" value="MED3562039.1"/>
    <property type="molecule type" value="Genomic_DNA"/>
</dbReference>
<dbReference type="Proteomes" id="UP001330749">
    <property type="component" value="Unassembled WGS sequence"/>
</dbReference>
<protein>
    <recommendedName>
        <fullName evidence="3">Core-binding (CB) domain-containing protein</fullName>
    </recommendedName>
</protein>
<comment type="caution">
    <text evidence="4">The sequence shown here is derived from an EMBL/GenBank/DDBJ whole genome shotgun (WGS) entry which is preliminary data.</text>
</comment>
<accession>A0ABU6N7P6</accession>
<keyword evidence="1 2" id="KW-0238">DNA-binding</keyword>
<sequence length="72" mass="8662">MSRRGILSKEVVEMDQEDMETLILHLKDKIKVVSINTRLRALKDFFNYLDKNKLLFSENPTKNIKQLRDRQR</sequence>
<evidence type="ECO:0000256" key="1">
    <source>
        <dbReference type="ARBA" id="ARBA00023125"/>
    </source>
</evidence>
<dbReference type="InterPro" id="IPR010998">
    <property type="entry name" value="Integrase_recombinase_N"/>
</dbReference>
<reference evidence="4 5" key="1">
    <citation type="submission" date="2023-03" db="EMBL/GenBank/DDBJ databases">
        <title>Bacillus Genome Sequencing.</title>
        <authorList>
            <person name="Dunlap C."/>
        </authorList>
    </citation>
    <scope>NUCLEOTIDE SEQUENCE [LARGE SCALE GENOMIC DNA]</scope>
    <source>
        <strain evidence="4 5">B-14544</strain>
    </source>
</reference>
<proteinExistence type="predicted"/>
<dbReference type="RefSeq" id="WP_327966948.1">
    <property type="nucleotide sequence ID" value="NZ_JARMQG010000066.1"/>
</dbReference>
<dbReference type="Gene3D" id="1.10.150.130">
    <property type="match status" value="1"/>
</dbReference>
<dbReference type="InterPro" id="IPR044068">
    <property type="entry name" value="CB"/>
</dbReference>
<dbReference type="PROSITE" id="PS51900">
    <property type="entry name" value="CB"/>
    <property type="match status" value="1"/>
</dbReference>
<evidence type="ECO:0000313" key="4">
    <source>
        <dbReference type="EMBL" id="MED3562039.1"/>
    </source>
</evidence>
<keyword evidence="5" id="KW-1185">Reference proteome</keyword>
<evidence type="ECO:0000259" key="3">
    <source>
        <dbReference type="PROSITE" id="PS51900"/>
    </source>
</evidence>
<evidence type="ECO:0000313" key="5">
    <source>
        <dbReference type="Proteomes" id="UP001330749"/>
    </source>
</evidence>
<gene>
    <name evidence="4" type="ORF">P4447_05955</name>
</gene>
<name>A0ABU6N7P6_9BACI</name>
<organism evidence="4 5">
    <name type="scientific">Bacillus xiapuensis</name>
    <dbReference type="NCBI Taxonomy" id="2014075"/>
    <lineage>
        <taxon>Bacteria</taxon>
        <taxon>Bacillati</taxon>
        <taxon>Bacillota</taxon>
        <taxon>Bacilli</taxon>
        <taxon>Bacillales</taxon>
        <taxon>Bacillaceae</taxon>
        <taxon>Bacillus</taxon>
    </lineage>
</organism>
<feature type="domain" description="Core-binding (CB)" evidence="3">
    <location>
        <begin position="1"/>
        <end position="50"/>
    </location>
</feature>